<evidence type="ECO:0008006" key="3">
    <source>
        <dbReference type="Google" id="ProtNLM"/>
    </source>
</evidence>
<organism evidence="1 2">
    <name type="scientific">Microbacterium bandirmense</name>
    <dbReference type="NCBI Taxonomy" id="3122050"/>
    <lineage>
        <taxon>Bacteria</taxon>
        <taxon>Bacillati</taxon>
        <taxon>Actinomycetota</taxon>
        <taxon>Actinomycetes</taxon>
        <taxon>Micrococcales</taxon>
        <taxon>Microbacteriaceae</taxon>
        <taxon>Microbacterium</taxon>
    </lineage>
</organism>
<dbReference type="Proteomes" id="UP001371224">
    <property type="component" value="Unassembled WGS sequence"/>
</dbReference>
<sequence length="313" mass="35268">MKKAARAGEYRQLPRVVSWLASNPPLHEIRDRFPTAWSQASEAVGRASAGGPGAVEQLVGRLVQPSTRPTDHLSSEPDRVHRRVRDHVILRLIRAASVAAESGVTDGGRVRFGLVNGWLLQRVFFERGLRRKPVSIWAYRVAWRVAWQRRRLMPLVRSKGIYCFYSRPFIRALRGLARGREVLEIAAGDGTLSRFLSAEGVSARATDDHGWDSVIDYGTDVERSDARAALRKHSPRVVICSWPPPGNPFERAVFETRSVETYVVITSITETGASDWRAYDSQRSFDMRHDKRLSDLVLPRGSNRVLVFQRCAG</sequence>
<protein>
    <recommendedName>
        <fullName evidence="3">SAM-dependent methyltransferase</fullName>
    </recommendedName>
</protein>
<proteinExistence type="predicted"/>
<evidence type="ECO:0000313" key="1">
    <source>
        <dbReference type="EMBL" id="MEJ1087694.1"/>
    </source>
</evidence>
<dbReference type="EMBL" id="JBBDGM010000003">
    <property type="protein sequence ID" value="MEJ1087694.1"/>
    <property type="molecule type" value="Genomic_DNA"/>
</dbReference>
<keyword evidence="2" id="KW-1185">Reference proteome</keyword>
<gene>
    <name evidence="1" type="ORF">WDU99_05125</name>
</gene>
<name>A0ABU8LA72_9MICO</name>
<dbReference type="RefSeq" id="WP_337331361.1">
    <property type="nucleotide sequence ID" value="NZ_JBBDGM010000003.1"/>
</dbReference>
<comment type="caution">
    <text evidence="1">The sequence shown here is derived from an EMBL/GenBank/DDBJ whole genome shotgun (WGS) entry which is preliminary data.</text>
</comment>
<evidence type="ECO:0000313" key="2">
    <source>
        <dbReference type="Proteomes" id="UP001371224"/>
    </source>
</evidence>
<accession>A0ABU8LA72</accession>
<reference evidence="1 2" key="1">
    <citation type="submission" date="2024-02" db="EMBL/GenBank/DDBJ databases">
        <authorList>
            <person name="Saticioglu I.B."/>
        </authorList>
    </citation>
    <scope>NUCLEOTIDE SEQUENCE [LARGE SCALE GENOMIC DNA]</scope>
    <source>
        <strain evidence="1 2">Mu-80</strain>
    </source>
</reference>